<comment type="caution">
    <text evidence="1">The sequence shown here is derived from an EMBL/GenBank/DDBJ whole genome shotgun (WGS) entry which is preliminary data.</text>
</comment>
<keyword evidence="2" id="KW-1185">Reference proteome</keyword>
<sequence length="137" mass="15502">MLSNHYSMISHRQQRENRAISGDFSVVKVRSWHVGHATKSIERAAGARSAQHAIWRPHISTKRSRPDTRRPVTQAHIYRVPCGAIYSLLMVPLRAEREPLCVARGGTLNKNANRHIRRNMDGAVPATVSYRNRISGD</sequence>
<evidence type="ECO:0000313" key="1">
    <source>
        <dbReference type="EMBL" id="KAF7265202.1"/>
    </source>
</evidence>
<dbReference type="AlphaFoldDB" id="A0A834HMX6"/>
<gene>
    <name evidence="1" type="ORF">GWI33_021357</name>
</gene>
<evidence type="ECO:0000313" key="2">
    <source>
        <dbReference type="Proteomes" id="UP000625711"/>
    </source>
</evidence>
<organism evidence="1 2">
    <name type="scientific">Rhynchophorus ferrugineus</name>
    <name type="common">Red palm weevil</name>
    <name type="synonym">Curculio ferrugineus</name>
    <dbReference type="NCBI Taxonomy" id="354439"/>
    <lineage>
        <taxon>Eukaryota</taxon>
        <taxon>Metazoa</taxon>
        <taxon>Ecdysozoa</taxon>
        <taxon>Arthropoda</taxon>
        <taxon>Hexapoda</taxon>
        <taxon>Insecta</taxon>
        <taxon>Pterygota</taxon>
        <taxon>Neoptera</taxon>
        <taxon>Endopterygota</taxon>
        <taxon>Coleoptera</taxon>
        <taxon>Polyphaga</taxon>
        <taxon>Cucujiformia</taxon>
        <taxon>Curculionidae</taxon>
        <taxon>Dryophthorinae</taxon>
        <taxon>Rhynchophorus</taxon>
    </lineage>
</organism>
<accession>A0A834HMX6</accession>
<proteinExistence type="predicted"/>
<protein>
    <submittedName>
        <fullName evidence="1">Uncharacterized protein</fullName>
    </submittedName>
</protein>
<dbReference type="EMBL" id="JAACXV010014639">
    <property type="protein sequence ID" value="KAF7265202.1"/>
    <property type="molecule type" value="Genomic_DNA"/>
</dbReference>
<dbReference type="Proteomes" id="UP000625711">
    <property type="component" value="Unassembled WGS sequence"/>
</dbReference>
<reference evidence="1" key="1">
    <citation type="submission" date="2020-08" db="EMBL/GenBank/DDBJ databases">
        <title>Genome sequencing and assembly of the red palm weevil Rhynchophorus ferrugineus.</title>
        <authorList>
            <person name="Dias G.B."/>
            <person name="Bergman C.M."/>
            <person name="Manee M."/>
        </authorList>
    </citation>
    <scope>NUCLEOTIDE SEQUENCE</scope>
    <source>
        <strain evidence="1">AA-2017</strain>
        <tissue evidence="1">Whole larva</tissue>
    </source>
</reference>
<name>A0A834HMX6_RHYFE</name>